<protein>
    <submittedName>
        <fullName evidence="2">Uncharacterized protein</fullName>
    </submittedName>
</protein>
<accession>A0A0T5VGK9</accession>
<gene>
    <name evidence="2" type="ORF">ASU31_26880</name>
</gene>
<evidence type="ECO:0000313" key="3">
    <source>
        <dbReference type="Proteomes" id="UP000051950"/>
    </source>
</evidence>
<evidence type="ECO:0000313" key="2">
    <source>
        <dbReference type="EMBL" id="KRT13006.1"/>
    </source>
</evidence>
<keyword evidence="1" id="KW-0472">Membrane</keyword>
<dbReference type="AlphaFoldDB" id="A0A0T5VGK9"/>
<feature type="transmembrane region" description="Helical" evidence="1">
    <location>
        <begin position="40"/>
        <end position="62"/>
    </location>
</feature>
<keyword evidence="3" id="KW-1185">Reference proteome</keyword>
<comment type="caution">
    <text evidence="2">The sequence shown here is derived from an EMBL/GenBank/DDBJ whole genome shotgun (WGS) entry which is preliminary data.</text>
</comment>
<keyword evidence="1" id="KW-0812">Transmembrane</keyword>
<proteinExistence type="predicted"/>
<dbReference type="STRING" id="687842.ASU31_26880"/>
<reference evidence="2 3" key="1">
    <citation type="submission" date="2015-11" db="EMBL/GenBank/DDBJ databases">
        <title>Sequence of Pedobacter ginsenosidimutans.</title>
        <authorList>
            <person name="Carson E."/>
            <person name="Keyser V."/>
            <person name="Newman J."/>
            <person name="Miller J."/>
        </authorList>
    </citation>
    <scope>NUCLEOTIDE SEQUENCE [LARGE SCALE GENOMIC DNA]</scope>
    <source>
        <strain evidence="2 3">KACC 14530</strain>
    </source>
</reference>
<sequence length="70" mass="8360">MNIPDFDAAKIGRFNLLTYFYRRTIVKIIFLVKTNYTLGWMRNLCVISVKNVMIAMLNLLFISRFIVYDF</sequence>
<dbReference type="EMBL" id="LMZQ01000074">
    <property type="protein sequence ID" value="KRT13006.1"/>
    <property type="molecule type" value="Genomic_DNA"/>
</dbReference>
<organism evidence="2 3">
    <name type="scientific">Pedobacter ginsenosidimutans</name>
    <dbReference type="NCBI Taxonomy" id="687842"/>
    <lineage>
        <taxon>Bacteria</taxon>
        <taxon>Pseudomonadati</taxon>
        <taxon>Bacteroidota</taxon>
        <taxon>Sphingobacteriia</taxon>
        <taxon>Sphingobacteriales</taxon>
        <taxon>Sphingobacteriaceae</taxon>
        <taxon>Pedobacter</taxon>
    </lineage>
</organism>
<dbReference type="Proteomes" id="UP000051950">
    <property type="component" value="Unassembled WGS sequence"/>
</dbReference>
<keyword evidence="1" id="KW-1133">Transmembrane helix</keyword>
<name>A0A0T5VGK9_9SPHI</name>
<evidence type="ECO:0000256" key="1">
    <source>
        <dbReference type="SAM" id="Phobius"/>
    </source>
</evidence>